<proteinExistence type="inferred from homology"/>
<feature type="transmembrane region" description="Helical" evidence="11">
    <location>
        <begin position="123"/>
        <end position="146"/>
    </location>
</feature>
<dbReference type="EMBL" id="CP073355">
    <property type="protein sequence ID" value="URA09991.1"/>
    <property type="molecule type" value="Genomic_DNA"/>
</dbReference>
<evidence type="ECO:0000256" key="4">
    <source>
        <dbReference type="ARBA" id="ARBA00022448"/>
    </source>
</evidence>
<reference evidence="13" key="2">
    <citation type="submission" date="2022-06" db="EMBL/GenBank/DDBJ databases">
        <title>Thermospira aquatica gen. nov., sp. nov.</title>
        <authorList>
            <person name="Ben Ali Gam Z."/>
            <person name="Labat M."/>
        </authorList>
    </citation>
    <scope>NUCLEOTIDE SEQUENCE</scope>
    <source>
        <strain evidence="13">F1F22</strain>
    </source>
</reference>
<accession>A0AAX3BE33</accession>
<comment type="similarity">
    <text evidence="3">Belongs to the binding-protein-dependent transport system permease family. MalFG subfamily.</text>
</comment>
<dbReference type="GO" id="GO:0015423">
    <property type="term" value="F:ABC-type maltose transporter activity"/>
    <property type="evidence" value="ECO:0007669"/>
    <property type="project" value="TreeGrafter"/>
</dbReference>
<dbReference type="Pfam" id="PF00528">
    <property type="entry name" value="BPD_transp_1"/>
    <property type="match status" value="1"/>
</dbReference>
<dbReference type="PANTHER" id="PTHR32243">
    <property type="entry name" value="MALTOSE TRANSPORT SYSTEM PERMEASE-RELATED"/>
    <property type="match status" value="1"/>
</dbReference>
<keyword evidence="7 11" id="KW-0812">Transmembrane</keyword>
<dbReference type="CDD" id="cd06261">
    <property type="entry name" value="TM_PBP2"/>
    <property type="match status" value="1"/>
</dbReference>
<dbReference type="AlphaFoldDB" id="A0AAX3BE33"/>
<evidence type="ECO:0000256" key="2">
    <source>
        <dbReference type="ARBA" id="ARBA00004651"/>
    </source>
</evidence>
<keyword evidence="14" id="KW-1185">Reference proteome</keyword>
<keyword evidence="8 11" id="KW-1133">Transmembrane helix</keyword>
<keyword evidence="9 11" id="KW-0472">Membrane</keyword>
<dbReference type="GO" id="GO:0042956">
    <property type="term" value="P:maltodextrin transmembrane transport"/>
    <property type="evidence" value="ECO:0007669"/>
    <property type="project" value="TreeGrafter"/>
</dbReference>
<feature type="transmembrane region" description="Helical" evidence="11">
    <location>
        <begin position="230"/>
        <end position="251"/>
    </location>
</feature>
<keyword evidence="5" id="KW-1003">Cell membrane</keyword>
<dbReference type="SUPFAM" id="SSF161098">
    <property type="entry name" value="MetI-like"/>
    <property type="match status" value="1"/>
</dbReference>
<dbReference type="PROSITE" id="PS50928">
    <property type="entry name" value="ABC_TM1"/>
    <property type="match status" value="1"/>
</dbReference>
<comment type="function">
    <text evidence="1">Part of the ABC transporter complex MalEFGK involved in maltose/maltodextrin import. Probably responsible for the translocation of the substrate across the membrane.</text>
</comment>
<evidence type="ECO:0000259" key="12">
    <source>
        <dbReference type="PROSITE" id="PS50928"/>
    </source>
</evidence>
<keyword evidence="4 11" id="KW-0813">Transport</keyword>
<evidence type="ECO:0000256" key="7">
    <source>
        <dbReference type="ARBA" id="ARBA00022692"/>
    </source>
</evidence>
<feature type="transmembrane region" description="Helical" evidence="11">
    <location>
        <begin position="263"/>
        <end position="285"/>
    </location>
</feature>
<evidence type="ECO:0000256" key="6">
    <source>
        <dbReference type="ARBA" id="ARBA00022597"/>
    </source>
</evidence>
<evidence type="ECO:0000313" key="13">
    <source>
        <dbReference type="EMBL" id="URA09991.1"/>
    </source>
</evidence>
<reference evidence="13" key="1">
    <citation type="submission" date="2021-04" db="EMBL/GenBank/DDBJ databases">
        <authorList>
            <person name="Postec A."/>
        </authorList>
    </citation>
    <scope>NUCLEOTIDE SEQUENCE</scope>
    <source>
        <strain evidence="13">F1F22</strain>
    </source>
</reference>
<feature type="transmembrane region" description="Helical" evidence="11">
    <location>
        <begin position="158"/>
        <end position="180"/>
    </location>
</feature>
<evidence type="ECO:0000256" key="8">
    <source>
        <dbReference type="ARBA" id="ARBA00022989"/>
    </source>
</evidence>
<dbReference type="KEGG" id="taqu:KDW03_10995"/>
<evidence type="ECO:0000313" key="14">
    <source>
        <dbReference type="Proteomes" id="UP001056539"/>
    </source>
</evidence>
<dbReference type="Proteomes" id="UP001056539">
    <property type="component" value="Chromosome"/>
</dbReference>
<keyword evidence="6" id="KW-0762">Sugar transport</keyword>
<evidence type="ECO:0000256" key="5">
    <source>
        <dbReference type="ARBA" id="ARBA00022475"/>
    </source>
</evidence>
<protein>
    <recommendedName>
        <fullName evidence="10">Maltose/maltodextrin transport system permease protein MalG</fullName>
    </recommendedName>
</protein>
<evidence type="ECO:0000256" key="10">
    <source>
        <dbReference type="ARBA" id="ARBA00041109"/>
    </source>
</evidence>
<sequence>MANVKTKGKKLIDRSFFFDRKDSVGTLIYVYLSLIIMSIVAAYPIWYIFVSSITPGDKIMPDPFSFLPEGATFDNYVQAFRTKPILLWMFNSLVVSLVSTVIAVICALLAGYGLSRYRFPMRWPLMILLLVTQMFPAPMILLPLYILMGKLGLMNHLMALTVPYVATSIPFTTWLVKGFFDTIPRSLEESAYIDGASVMTTFFRVIMPLVQPAIAVSAIFTFLGFWSEYIVARVIIMSEKFYTLPLGLMLFRGEHNTKWGQYSAVALITTIPVVIIFTMLSKQIVGNLTVGSLKD</sequence>
<comment type="subcellular location">
    <subcellularLocation>
        <location evidence="2 11">Cell membrane</location>
        <topology evidence="2 11">Multi-pass membrane protein</topology>
    </subcellularLocation>
</comment>
<evidence type="ECO:0000256" key="1">
    <source>
        <dbReference type="ARBA" id="ARBA00002264"/>
    </source>
</evidence>
<dbReference type="RefSeq" id="WP_271435122.1">
    <property type="nucleotide sequence ID" value="NZ_CP073355.1"/>
</dbReference>
<feature type="transmembrane region" description="Helical" evidence="11">
    <location>
        <begin position="85"/>
        <end position="111"/>
    </location>
</feature>
<gene>
    <name evidence="13" type="ORF">KDW03_10995</name>
</gene>
<dbReference type="InterPro" id="IPR035906">
    <property type="entry name" value="MetI-like_sf"/>
</dbReference>
<dbReference type="InterPro" id="IPR000515">
    <property type="entry name" value="MetI-like"/>
</dbReference>
<dbReference type="InterPro" id="IPR050901">
    <property type="entry name" value="BP-dep_ABC_trans_perm"/>
</dbReference>
<feature type="transmembrane region" description="Helical" evidence="11">
    <location>
        <begin position="201"/>
        <end position="224"/>
    </location>
</feature>
<evidence type="ECO:0000256" key="11">
    <source>
        <dbReference type="RuleBase" id="RU363032"/>
    </source>
</evidence>
<dbReference type="PANTHER" id="PTHR32243:SF50">
    <property type="entry name" value="MALTOSE_MALTODEXTRIN TRANSPORT SYSTEM PERMEASE PROTEIN MALG"/>
    <property type="match status" value="1"/>
</dbReference>
<dbReference type="Gene3D" id="1.10.3720.10">
    <property type="entry name" value="MetI-like"/>
    <property type="match status" value="1"/>
</dbReference>
<name>A0AAX3BE33_9SPIR</name>
<dbReference type="GO" id="GO:0005886">
    <property type="term" value="C:plasma membrane"/>
    <property type="evidence" value="ECO:0007669"/>
    <property type="project" value="UniProtKB-SubCell"/>
</dbReference>
<organism evidence="13 14">
    <name type="scientific">Thermospira aquatica</name>
    <dbReference type="NCBI Taxonomy" id="2828656"/>
    <lineage>
        <taxon>Bacteria</taxon>
        <taxon>Pseudomonadati</taxon>
        <taxon>Spirochaetota</taxon>
        <taxon>Spirochaetia</taxon>
        <taxon>Brevinematales</taxon>
        <taxon>Thermospiraceae</taxon>
        <taxon>Thermospira</taxon>
    </lineage>
</organism>
<feature type="transmembrane region" description="Helical" evidence="11">
    <location>
        <begin position="28"/>
        <end position="49"/>
    </location>
</feature>
<evidence type="ECO:0000256" key="3">
    <source>
        <dbReference type="ARBA" id="ARBA00009047"/>
    </source>
</evidence>
<feature type="domain" description="ABC transmembrane type-1" evidence="12">
    <location>
        <begin position="89"/>
        <end position="280"/>
    </location>
</feature>
<evidence type="ECO:0000256" key="9">
    <source>
        <dbReference type="ARBA" id="ARBA00023136"/>
    </source>
</evidence>